<name>A0AAV7TKQ0_PLEWA</name>
<evidence type="ECO:0000313" key="3">
    <source>
        <dbReference type="Proteomes" id="UP001066276"/>
    </source>
</evidence>
<feature type="compositionally biased region" description="Polar residues" evidence="1">
    <location>
        <begin position="96"/>
        <end position="105"/>
    </location>
</feature>
<gene>
    <name evidence="2" type="ORF">NDU88_002108</name>
</gene>
<proteinExistence type="predicted"/>
<sequence length="156" mass="17603">MEGKRPWKYGAERLPDRPPSYLTIPEPRAVSNELRAIWFRSGPVRLSSMQKGLHRVVLVPQQCGVWNWAPRGASRKRYGARGSALSPQSADEVELTVTNPPTKTQRNQKEMGEDLLPASRCASSSTDFGFRVKLKRDASQPDTEQDYALTDIDFEQ</sequence>
<dbReference type="AlphaFoldDB" id="A0AAV7TKQ0"/>
<organism evidence="2 3">
    <name type="scientific">Pleurodeles waltl</name>
    <name type="common">Iberian ribbed newt</name>
    <dbReference type="NCBI Taxonomy" id="8319"/>
    <lineage>
        <taxon>Eukaryota</taxon>
        <taxon>Metazoa</taxon>
        <taxon>Chordata</taxon>
        <taxon>Craniata</taxon>
        <taxon>Vertebrata</taxon>
        <taxon>Euteleostomi</taxon>
        <taxon>Amphibia</taxon>
        <taxon>Batrachia</taxon>
        <taxon>Caudata</taxon>
        <taxon>Salamandroidea</taxon>
        <taxon>Salamandridae</taxon>
        <taxon>Pleurodelinae</taxon>
        <taxon>Pleurodeles</taxon>
    </lineage>
</organism>
<dbReference type="Proteomes" id="UP001066276">
    <property type="component" value="Chromosome 3_2"/>
</dbReference>
<keyword evidence="3" id="KW-1185">Reference proteome</keyword>
<protein>
    <submittedName>
        <fullName evidence="2">Uncharacterized protein</fullName>
    </submittedName>
</protein>
<evidence type="ECO:0000313" key="2">
    <source>
        <dbReference type="EMBL" id="KAJ1176841.1"/>
    </source>
</evidence>
<accession>A0AAV7TKQ0</accession>
<feature type="region of interest" description="Disordered" evidence="1">
    <location>
        <begin position="80"/>
        <end position="122"/>
    </location>
</feature>
<comment type="caution">
    <text evidence="2">The sequence shown here is derived from an EMBL/GenBank/DDBJ whole genome shotgun (WGS) entry which is preliminary data.</text>
</comment>
<reference evidence="2" key="1">
    <citation type="journal article" date="2022" name="bioRxiv">
        <title>Sequencing and chromosome-scale assembly of the giantPleurodeles waltlgenome.</title>
        <authorList>
            <person name="Brown T."/>
            <person name="Elewa A."/>
            <person name="Iarovenko S."/>
            <person name="Subramanian E."/>
            <person name="Araus A.J."/>
            <person name="Petzold A."/>
            <person name="Susuki M."/>
            <person name="Suzuki K.-i.T."/>
            <person name="Hayashi T."/>
            <person name="Toyoda A."/>
            <person name="Oliveira C."/>
            <person name="Osipova E."/>
            <person name="Leigh N.D."/>
            <person name="Simon A."/>
            <person name="Yun M.H."/>
        </authorList>
    </citation>
    <scope>NUCLEOTIDE SEQUENCE</scope>
    <source>
        <strain evidence="2">20211129_DDA</strain>
        <tissue evidence="2">Liver</tissue>
    </source>
</reference>
<dbReference type="EMBL" id="JANPWB010000006">
    <property type="protein sequence ID" value="KAJ1176841.1"/>
    <property type="molecule type" value="Genomic_DNA"/>
</dbReference>
<evidence type="ECO:0000256" key="1">
    <source>
        <dbReference type="SAM" id="MobiDB-lite"/>
    </source>
</evidence>